<dbReference type="Pfam" id="PF09917">
    <property type="entry name" value="DUF2147"/>
    <property type="match status" value="1"/>
</dbReference>
<feature type="domain" description="DUF2147" evidence="2">
    <location>
        <begin position="31"/>
        <end position="149"/>
    </location>
</feature>
<dbReference type="InterPro" id="IPR019223">
    <property type="entry name" value="DUF2147"/>
</dbReference>
<gene>
    <name evidence="3" type="ORF">LPTSP4_01460</name>
</gene>
<sequence>MIKTIVIIFILHSNSLFAQDGNLLFGNYFPPEKDRVIELYPCEGKICGRTICIRDNFYKENEDGLPGTPLLDSKNENPSLRSRKKLGIVFIENFESVGRGIFRNGTIYNPRDGKTYCGKMTLTNEGKQLELRGNLCMLPFIGKTNTWQKIDKLSLDENRWECLKR</sequence>
<keyword evidence="4" id="KW-1185">Reference proteome</keyword>
<name>A0A2P2DVH4_9LEPT</name>
<dbReference type="Proteomes" id="UP000245133">
    <property type="component" value="Unassembled WGS sequence"/>
</dbReference>
<evidence type="ECO:0000256" key="1">
    <source>
        <dbReference type="SAM" id="SignalP"/>
    </source>
</evidence>
<evidence type="ECO:0000259" key="2">
    <source>
        <dbReference type="Pfam" id="PF09917"/>
    </source>
</evidence>
<dbReference type="OrthoDB" id="9814399at2"/>
<feature type="chain" id="PRO_5015149100" description="DUF2147 domain-containing protein" evidence="1">
    <location>
        <begin position="19"/>
        <end position="165"/>
    </location>
</feature>
<organism evidence="3 4">
    <name type="scientific">Leptospira ryugenii</name>
    <dbReference type="NCBI Taxonomy" id="1917863"/>
    <lineage>
        <taxon>Bacteria</taxon>
        <taxon>Pseudomonadati</taxon>
        <taxon>Spirochaetota</taxon>
        <taxon>Spirochaetia</taxon>
        <taxon>Leptospirales</taxon>
        <taxon>Leptospiraceae</taxon>
        <taxon>Leptospira</taxon>
    </lineage>
</organism>
<comment type="caution">
    <text evidence="3">The sequence shown here is derived from an EMBL/GenBank/DDBJ whole genome shotgun (WGS) entry which is preliminary data.</text>
</comment>
<dbReference type="PANTHER" id="PTHR36919:SF2">
    <property type="entry name" value="BLL6627 PROTEIN"/>
    <property type="match status" value="1"/>
</dbReference>
<dbReference type="PANTHER" id="PTHR36919">
    <property type="entry name" value="BLR1215 PROTEIN"/>
    <property type="match status" value="1"/>
</dbReference>
<reference evidence="3 4" key="1">
    <citation type="submission" date="2018-02" db="EMBL/GenBank/DDBJ databases">
        <title>Novel Leptospira species isolated from soil and water in Japan.</title>
        <authorList>
            <person name="Nakao R."/>
            <person name="Masuzawa T."/>
        </authorList>
    </citation>
    <scope>NUCLEOTIDE SEQUENCE [LARGE SCALE GENOMIC DNA]</scope>
    <source>
        <strain evidence="3 4">YH101</strain>
    </source>
</reference>
<dbReference type="AlphaFoldDB" id="A0A2P2DVH4"/>
<feature type="signal peptide" evidence="1">
    <location>
        <begin position="1"/>
        <end position="18"/>
    </location>
</feature>
<evidence type="ECO:0000313" key="3">
    <source>
        <dbReference type="EMBL" id="GBF48646.1"/>
    </source>
</evidence>
<accession>A0A2P2DVH4</accession>
<keyword evidence="1" id="KW-0732">Signal</keyword>
<proteinExistence type="predicted"/>
<dbReference type="RefSeq" id="WP_108972699.1">
    <property type="nucleotide sequence ID" value="NZ_BFBB01000002.1"/>
</dbReference>
<protein>
    <recommendedName>
        <fullName evidence="2">DUF2147 domain-containing protein</fullName>
    </recommendedName>
</protein>
<dbReference type="Gene3D" id="2.40.128.520">
    <property type="match status" value="1"/>
</dbReference>
<evidence type="ECO:0000313" key="4">
    <source>
        <dbReference type="Proteomes" id="UP000245133"/>
    </source>
</evidence>
<dbReference type="EMBL" id="BFBB01000002">
    <property type="protein sequence ID" value="GBF48646.1"/>
    <property type="molecule type" value="Genomic_DNA"/>
</dbReference>